<reference evidence="3 4" key="1">
    <citation type="journal article" date="2012" name="FEMS Yeast Res.">
        <title>The genome sequence of the wine yeast VIN7 reveals an allotriploid hybrid genome with Saccharomyces cerevisiae and Saccharomyces kudriavzevii origins.</title>
        <authorList>
            <person name="Borneman A.R."/>
            <person name="Desany B.A."/>
            <person name="Riches D."/>
            <person name="Affourtit J.P."/>
            <person name="Forgan A.H."/>
            <person name="Pretorius I.S."/>
            <person name="Egholm M."/>
            <person name="Chambers P.J."/>
        </authorList>
    </citation>
    <scope>NUCLEOTIDE SEQUENCE [LARGE SCALE GENOMIC DNA]</scope>
    <source>
        <strain evidence="3 4">VIN7</strain>
    </source>
</reference>
<evidence type="ECO:0000313" key="3">
    <source>
        <dbReference type="EMBL" id="EHN06078.1"/>
    </source>
</evidence>
<dbReference type="InterPro" id="IPR039914">
    <property type="entry name" value="SRP9-like"/>
</dbReference>
<sequence>MSVKPIDNYITNSVRLFEVNPSQTLFSISYKPPTQKTDTKVFFRTHNSHLSLNYKFTTNKSKDVSRLLSALGPRGVSITPGKIEKIAQSKKKNNKIKESSKKIKGKSIQDIVGLATLIVNTDVEKSDPAAKKTATEPKQKANAVQNNNGNSAASKKEKNKTRAKKSVKYFMYTRRLNMKIKYYIYIYIFRYKPI</sequence>
<dbReference type="GO" id="GO:0005786">
    <property type="term" value="C:signal recognition particle, endoplasmic reticulum targeting"/>
    <property type="evidence" value="ECO:0007669"/>
    <property type="project" value="TreeGrafter"/>
</dbReference>
<feature type="domain" description="SRP9" evidence="2">
    <location>
        <begin position="3"/>
        <end position="77"/>
    </location>
</feature>
<dbReference type="HOGENOM" id="CLU_104695_1_0_1"/>
<evidence type="ECO:0000256" key="1">
    <source>
        <dbReference type="SAM" id="MobiDB-lite"/>
    </source>
</evidence>
<dbReference type="AlphaFoldDB" id="H0GJ25"/>
<organism evidence="3 4">
    <name type="scientific">Saccharomyces cerevisiae x Saccharomyces kudriavzevii (strain VIN7)</name>
    <name type="common">Yeast</name>
    <dbReference type="NCBI Taxonomy" id="1095631"/>
    <lineage>
        <taxon>Eukaryota</taxon>
        <taxon>Fungi</taxon>
        <taxon>Dikarya</taxon>
        <taxon>Ascomycota</taxon>
        <taxon>Saccharomycotina</taxon>
        <taxon>Saccharomycetes</taxon>
        <taxon>Saccharomycetales</taxon>
        <taxon>Saccharomycetaceae</taxon>
        <taxon>Saccharomyces</taxon>
    </lineage>
</organism>
<dbReference type="PANTHER" id="PTHR12834:SF12">
    <property type="entry name" value="SIGNAL RECOGNITION PARTICLE 9 KDA PROTEIN"/>
    <property type="match status" value="1"/>
</dbReference>
<dbReference type="OrthoDB" id="5419752at2759"/>
<name>H0GJ25_SACCK</name>
<feature type="compositionally biased region" description="Polar residues" evidence="1">
    <location>
        <begin position="142"/>
        <end position="153"/>
    </location>
</feature>
<gene>
    <name evidence="3" type="ORF">VIN7_2895</name>
</gene>
<dbReference type="PhylomeDB" id="H0GJ25"/>
<dbReference type="PANTHER" id="PTHR12834">
    <property type="entry name" value="SIGNAL RECOGNITION PARTICLE 9 KDA PROTEIN"/>
    <property type="match status" value="1"/>
</dbReference>
<evidence type="ECO:0000259" key="2">
    <source>
        <dbReference type="Pfam" id="PF05486"/>
    </source>
</evidence>
<feature type="compositionally biased region" description="Basic and acidic residues" evidence="1">
    <location>
        <begin position="126"/>
        <end position="139"/>
    </location>
</feature>
<feature type="region of interest" description="Disordered" evidence="1">
    <location>
        <begin position="126"/>
        <end position="160"/>
    </location>
</feature>
<evidence type="ECO:0000313" key="4">
    <source>
        <dbReference type="Proteomes" id="UP000009009"/>
    </source>
</evidence>
<dbReference type="EMBL" id="AGVY01000038">
    <property type="protein sequence ID" value="EHN06078.1"/>
    <property type="molecule type" value="Genomic_DNA"/>
</dbReference>
<dbReference type="Pfam" id="PF05486">
    <property type="entry name" value="SRP9-21"/>
    <property type="match status" value="1"/>
</dbReference>
<proteinExistence type="predicted"/>
<keyword evidence="4" id="KW-1185">Reference proteome</keyword>
<dbReference type="GO" id="GO:0006614">
    <property type="term" value="P:SRP-dependent cotranslational protein targeting to membrane"/>
    <property type="evidence" value="ECO:0007669"/>
    <property type="project" value="InterPro"/>
</dbReference>
<accession>H0GJ25</accession>
<dbReference type="Proteomes" id="UP000009009">
    <property type="component" value="Unassembled WGS sequence"/>
</dbReference>
<protein>
    <submittedName>
        <fullName evidence="3">Srp21p</fullName>
    </submittedName>
</protein>
<comment type="caution">
    <text evidence="3">The sequence shown here is derived from an EMBL/GenBank/DDBJ whole genome shotgun (WGS) entry which is preliminary data.</text>
</comment>
<dbReference type="InterPro" id="IPR039432">
    <property type="entry name" value="SRP9_dom"/>
</dbReference>